<feature type="signal peptide" evidence="1">
    <location>
        <begin position="1"/>
        <end position="25"/>
    </location>
</feature>
<feature type="chain" id="PRO_5011585168" description="Tat pathway signal protein" evidence="1">
    <location>
        <begin position="26"/>
        <end position="780"/>
    </location>
</feature>
<dbReference type="InterPro" id="IPR012341">
    <property type="entry name" value="6hp_glycosidase-like_sf"/>
</dbReference>
<dbReference type="Gene3D" id="1.50.10.10">
    <property type="match status" value="1"/>
</dbReference>
<dbReference type="SUPFAM" id="SSF48208">
    <property type="entry name" value="Six-hairpin glycosidases"/>
    <property type="match status" value="1"/>
</dbReference>
<proteinExistence type="predicted"/>
<gene>
    <name evidence="2" type="ORF">SAMN02927928_1210</name>
</gene>
<evidence type="ECO:0000313" key="3">
    <source>
        <dbReference type="Proteomes" id="UP000199150"/>
    </source>
</evidence>
<dbReference type="PROSITE" id="PS51318">
    <property type="entry name" value="TAT"/>
    <property type="match status" value="1"/>
</dbReference>
<keyword evidence="3" id="KW-1185">Reference proteome</keyword>
<evidence type="ECO:0008006" key="4">
    <source>
        <dbReference type="Google" id="ProtNLM"/>
    </source>
</evidence>
<organism evidence="2 3">
    <name type="scientific">Asticcacaulis taihuensis</name>
    <dbReference type="NCBI Taxonomy" id="260084"/>
    <lineage>
        <taxon>Bacteria</taxon>
        <taxon>Pseudomonadati</taxon>
        <taxon>Pseudomonadota</taxon>
        <taxon>Alphaproteobacteria</taxon>
        <taxon>Caulobacterales</taxon>
        <taxon>Caulobacteraceae</taxon>
        <taxon>Asticcacaulis</taxon>
    </lineage>
</organism>
<dbReference type="AlphaFoldDB" id="A0A1G4QFY4"/>
<name>A0A1G4QFY4_9CAUL</name>
<reference evidence="3" key="1">
    <citation type="submission" date="2016-10" db="EMBL/GenBank/DDBJ databases">
        <authorList>
            <person name="Varghese N."/>
            <person name="Submissions S."/>
        </authorList>
    </citation>
    <scope>NUCLEOTIDE SEQUENCE [LARGE SCALE GENOMIC DNA]</scope>
    <source>
        <strain evidence="3">CGMCC 1.3431</strain>
    </source>
</reference>
<dbReference type="RefSeq" id="WP_245678858.1">
    <property type="nucleotide sequence ID" value="NZ_CBCRYE010000001.1"/>
</dbReference>
<dbReference type="InterPro" id="IPR006311">
    <property type="entry name" value="TAT_signal"/>
</dbReference>
<dbReference type="GO" id="GO:0005975">
    <property type="term" value="P:carbohydrate metabolic process"/>
    <property type="evidence" value="ECO:0007669"/>
    <property type="project" value="InterPro"/>
</dbReference>
<dbReference type="InterPro" id="IPR008928">
    <property type="entry name" value="6-hairpin_glycosidase_sf"/>
</dbReference>
<dbReference type="Proteomes" id="UP000199150">
    <property type="component" value="Unassembled WGS sequence"/>
</dbReference>
<accession>A0A1G4QFY4</accession>
<keyword evidence="1" id="KW-0732">Signal</keyword>
<evidence type="ECO:0000313" key="2">
    <source>
        <dbReference type="EMBL" id="SCW43563.1"/>
    </source>
</evidence>
<sequence length="780" mass="86919">MPVRFDRRAFLMGSTVAAIAAPAFAGEAQAGPKLIASGDAPVTGHAKLAEFDGWTVYEDQSRRDGVITFVRGDQALVLSKRLEACFDDIEPKYLGLSLKDICLADADLLADKLLAAGDDPDPEAVRRAAPPAGWNYTQEGLYTRLAWTNFVGTRQQGDTMPVFPNGRTRGYRPEHAFPKLQGDDMAKKRWEGLLGGWLPAIHKIIEVSPTRYYDLLVFADVKAPDALLVQTWHRTIQYDNGQPVKTAFGYSYAPYPPRRKEPTTAEFYQALFDFAAYWQNEVRDQCALTVPDKALGDMVSHAFVKELMTRPQGVYPKYGVVDRDYFGPEYDGFQDILTSSLYANLEWGRFNQARAVLDNYFNEFTAPDGMINMRGPETPQFGLTLSLLARYFAYTGDVETLRKHAGKIANTAAILTEMHDLSLKKPADDAGFGLIDGWSESDACLHPDPTLWWKPYWNNSAFAVRGWRDIARVWPVIAPEQVALAADWNRRADQLQAQLVKTLRANVRNDLTPPYVAVLPGAKLTHREAYAEAREKKQRTEQGWAHRVYAEMLHADVLPDDLAQTVIDGVRGHGGTCIGVVANIAPANETHRDQLGFISYGYAQQLLRSGRIEEYLLFLHSHRYHSHTPGTWVAGEVTGIDGDLPLYCIPAQLTIPKLVRWMLVFEASDSETLYLGRAIPREWFASGQPIRIEGAPTRWGRVDLALQGGGEKVSGKVTFHGEERPDEVELSLRLPKDMKVKSIRIGGKTVKLAGDIVTFKPGRAAELSIEVSLAKPILTA</sequence>
<evidence type="ECO:0000256" key="1">
    <source>
        <dbReference type="SAM" id="SignalP"/>
    </source>
</evidence>
<protein>
    <recommendedName>
        <fullName evidence="4">Tat pathway signal protein</fullName>
    </recommendedName>
</protein>
<dbReference type="EMBL" id="FMTS01000001">
    <property type="protein sequence ID" value="SCW43563.1"/>
    <property type="molecule type" value="Genomic_DNA"/>
</dbReference>
<dbReference type="STRING" id="260084.SAMN02927928_1210"/>